<feature type="modified residue" description="N6-(pyridoxal phosphate)lysine" evidence="5">
    <location>
        <position position="251"/>
    </location>
</feature>
<dbReference type="InterPro" id="IPR050477">
    <property type="entry name" value="GrpII_AminoAcid_Decarb"/>
</dbReference>
<dbReference type="Gene3D" id="3.40.640.10">
    <property type="entry name" value="Type I PLP-dependent aspartate aminotransferase-like (Major domain)"/>
    <property type="match status" value="1"/>
</dbReference>
<dbReference type="GO" id="GO:0019752">
    <property type="term" value="P:carboxylic acid metabolic process"/>
    <property type="evidence" value="ECO:0007669"/>
    <property type="project" value="InterPro"/>
</dbReference>
<dbReference type="InterPro" id="IPR015424">
    <property type="entry name" value="PyrdxlP-dep_Trfase"/>
</dbReference>
<dbReference type="PANTHER" id="PTHR42735">
    <property type="match status" value="1"/>
</dbReference>
<evidence type="ECO:0000256" key="3">
    <source>
        <dbReference type="ARBA" id="ARBA00023239"/>
    </source>
</evidence>
<dbReference type="Proteomes" id="UP001138921">
    <property type="component" value="Unassembled WGS sequence"/>
</dbReference>
<accession>A0A9X1AFI1</accession>
<gene>
    <name evidence="7" type="ORF">J1C56_23880</name>
</gene>
<dbReference type="InterPro" id="IPR015422">
    <property type="entry name" value="PyrdxlP-dep_Trfase_small"/>
</dbReference>
<evidence type="ECO:0000313" key="8">
    <source>
        <dbReference type="Proteomes" id="UP001138921"/>
    </source>
</evidence>
<keyword evidence="2 5" id="KW-0663">Pyridoxal phosphate</keyword>
<sequence length="424" mass="47306">MSNIEHKRRGLPKKGIEWSTLRVELEELKGGDFKWREGRVPSYTYFFNDETLRVQKEAYCEFMSENGLGAGRAFPSLSRMIDDIFAIGLELFNAPDGSGASFTSGGTESVFQAVKTARDQARAMREEKFGYYNVVTPLTAHPCLSKVAEILDVTVKRVDLDAERRGDLAALEQAIDEHTIMLYGSAPCYPYGVFDPIADMGRLAQKRQLWLHVDACWGGFISPFAKKLGYPIPEWDFNVPGVTSLSADIHKFGYGAKGASLVLYRDAQVQKYERFEFSDWPRGTYVTPTFMGTKPGGAIAAAWAVMQYLGEEGYLQATRETMDATMRLVQGINKIPGLVCLEPTGEANLVTFVATDPAIDIMAVADRLEKRGWFRGRMREPLGIHQGVNPAHLPVVDDYLSEVSAAVNFVTSRRLSAKYDEHSY</sequence>
<dbReference type="InterPro" id="IPR015421">
    <property type="entry name" value="PyrdxlP-dep_Trfase_major"/>
</dbReference>
<dbReference type="SUPFAM" id="SSF53383">
    <property type="entry name" value="PLP-dependent transferases"/>
    <property type="match status" value="1"/>
</dbReference>
<dbReference type="GO" id="GO:0030170">
    <property type="term" value="F:pyridoxal phosphate binding"/>
    <property type="evidence" value="ECO:0007669"/>
    <property type="project" value="InterPro"/>
</dbReference>
<name>A0A9X1AFI1_9HYPH</name>
<keyword evidence="7" id="KW-0032">Aminotransferase</keyword>
<organism evidence="7 8">
    <name type="scientific">Aminobacter anthyllidis</name>
    <dbReference type="NCBI Taxonomy" id="1035067"/>
    <lineage>
        <taxon>Bacteria</taxon>
        <taxon>Pseudomonadati</taxon>
        <taxon>Pseudomonadota</taxon>
        <taxon>Alphaproteobacteria</taxon>
        <taxon>Hyphomicrobiales</taxon>
        <taxon>Phyllobacteriaceae</taxon>
        <taxon>Aminobacter</taxon>
    </lineage>
</organism>
<evidence type="ECO:0000256" key="5">
    <source>
        <dbReference type="PIRSR" id="PIRSR602129-50"/>
    </source>
</evidence>
<dbReference type="Pfam" id="PF00282">
    <property type="entry name" value="Pyridoxal_deC"/>
    <property type="match status" value="1"/>
</dbReference>
<reference evidence="7" key="2">
    <citation type="submission" date="2021-03" db="EMBL/GenBank/DDBJ databases">
        <authorList>
            <person name="Artuso I."/>
            <person name="Turrini P."/>
            <person name="Pirolo M."/>
            <person name="Lugli G.A."/>
            <person name="Ventura M."/>
            <person name="Visca P."/>
        </authorList>
    </citation>
    <scope>NUCLEOTIDE SEQUENCE</scope>
    <source>
        <strain evidence="7">LMG 26462</strain>
    </source>
</reference>
<dbReference type="InterPro" id="IPR002129">
    <property type="entry name" value="PyrdxlP-dep_de-COase"/>
</dbReference>
<dbReference type="Gene3D" id="3.90.1150.10">
    <property type="entry name" value="Aspartate Aminotransferase, domain 1"/>
    <property type="match status" value="1"/>
</dbReference>
<dbReference type="EMBL" id="JAFLWW010000007">
    <property type="protein sequence ID" value="MBT1158621.1"/>
    <property type="molecule type" value="Genomic_DNA"/>
</dbReference>
<protein>
    <submittedName>
        <fullName evidence="7">Aspartate aminotransferase family protein</fullName>
    </submittedName>
</protein>
<evidence type="ECO:0000256" key="4">
    <source>
        <dbReference type="ARBA" id="ARBA00038302"/>
    </source>
</evidence>
<keyword evidence="8" id="KW-1185">Reference proteome</keyword>
<dbReference type="AlphaFoldDB" id="A0A9X1AFI1"/>
<dbReference type="RefSeq" id="WP_214392492.1">
    <property type="nucleotide sequence ID" value="NZ_JAFLWW010000007.1"/>
</dbReference>
<keyword evidence="3 6" id="KW-0456">Lyase</keyword>
<dbReference type="PANTHER" id="PTHR42735:SF6">
    <property type="entry name" value="SPHINGOSINE-1-PHOSPHATE LYASE 1"/>
    <property type="match status" value="1"/>
</dbReference>
<dbReference type="GO" id="GO:0016830">
    <property type="term" value="F:carbon-carbon lyase activity"/>
    <property type="evidence" value="ECO:0007669"/>
    <property type="project" value="InterPro"/>
</dbReference>
<evidence type="ECO:0000256" key="1">
    <source>
        <dbReference type="ARBA" id="ARBA00001933"/>
    </source>
</evidence>
<evidence type="ECO:0000313" key="7">
    <source>
        <dbReference type="EMBL" id="MBT1158621.1"/>
    </source>
</evidence>
<comment type="caution">
    <text evidence="7">The sequence shown here is derived from an EMBL/GenBank/DDBJ whole genome shotgun (WGS) entry which is preliminary data.</text>
</comment>
<proteinExistence type="inferred from homology"/>
<comment type="cofactor">
    <cofactor evidence="1 5 6">
        <name>pyridoxal 5'-phosphate</name>
        <dbReference type="ChEBI" id="CHEBI:597326"/>
    </cofactor>
</comment>
<comment type="similarity">
    <text evidence="4">Belongs to the group II decarboxylase family. Sphingosine-1-phosphate lyase subfamily.</text>
</comment>
<reference evidence="7" key="1">
    <citation type="journal article" date="2021" name="Microorganisms">
        <title>Phylogenomic Reconstruction and Metabolic Potential of the Genus Aminobacter.</title>
        <authorList>
            <person name="Artuso I."/>
            <person name="Turrini P."/>
            <person name="Pirolo M."/>
            <person name="Lugli G.A."/>
            <person name="Ventura M."/>
            <person name="Visca P."/>
        </authorList>
    </citation>
    <scope>NUCLEOTIDE SEQUENCE</scope>
    <source>
        <strain evidence="7">LMG 26462</strain>
    </source>
</reference>
<evidence type="ECO:0000256" key="6">
    <source>
        <dbReference type="RuleBase" id="RU000382"/>
    </source>
</evidence>
<keyword evidence="7" id="KW-0808">Transferase</keyword>
<dbReference type="GO" id="GO:0008483">
    <property type="term" value="F:transaminase activity"/>
    <property type="evidence" value="ECO:0007669"/>
    <property type="project" value="UniProtKB-KW"/>
</dbReference>
<evidence type="ECO:0000256" key="2">
    <source>
        <dbReference type="ARBA" id="ARBA00022898"/>
    </source>
</evidence>